<proteinExistence type="predicted"/>
<name>A0A5C8ZJ59_9ACTN</name>
<reference evidence="2 3" key="1">
    <citation type="submission" date="2019-07" db="EMBL/GenBank/DDBJ databases">
        <title>Quadrisphaera sp. strain DD2A genome sequencing and assembly.</title>
        <authorList>
            <person name="Kim I."/>
        </authorList>
    </citation>
    <scope>NUCLEOTIDE SEQUENCE [LARGE SCALE GENOMIC DNA]</scope>
    <source>
        <strain evidence="2 3">DD2A</strain>
    </source>
</reference>
<comment type="caution">
    <text evidence="2">The sequence shown here is derived from an EMBL/GenBank/DDBJ whole genome shotgun (WGS) entry which is preliminary data.</text>
</comment>
<gene>
    <name evidence="2" type="ORF">FMM08_08575</name>
</gene>
<dbReference type="EMBL" id="VKAC01000004">
    <property type="protein sequence ID" value="TXR56910.1"/>
    <property type="molecule type" value="Genomic_DNA"/>
</dbReference>
<feature type="domain" description="Luciferase" evidence="1">
    <location>
        <begin position="41"/>
        <end position="104"/>
    </location>
</feature>
<evidence type="ECO:0000259" key="1">
    <source>
        <dbReference type="Pfam" id="PF17648"/>
    </source>
</evidence>
<evidence type="ECO:0000313" key="3">
    <source>
        <dbReference type="Proteomes" id="UP000321234"/>
    </source>
</evidence>
<dbReference type="OrthoDB" id="822427at2"/>
<sequence>MPHVREGHSQVSPASSRAVLFDDLDAVADASTSLAPLPPLEPVHLHGVSDTSLHLCLPSERAREVCDLGWGEPHEYADHDTEVMLYGPRTEAELAVVLALVRESLRFARGADR</sequence>
<dbReference type="Pfam" id="PF17648">
    <property type="entry name" value="Luciferase"/>
    <property type="match status" value="1"/>
</dbReference>
<dbReference type="Proteomes" id="UP000321234">
    <property type="component" value="Unassembled WGS sequence"/>
</dbReference>
<keyword evidence="3" id="KW-1185">Reference proteome</keyword>
<evidence type="ECO:0000313" key="2">
    <source>
        <dbReference type="EMBL" id="TXR56910.1"/>
    </source>
</evidence>
<accession>A0A5C8ZJ59</accession>
<dbReference type="AlphaFoldDB" id="A0A5C8ZJ59"/>
<protein>
    <recommendedName>
        <fullName evidence="1">Luciferase domain-containing protein</fullName>
    </recommendedName>
</protein>
<organism evidence="2 3">
    <name type="scientific">Quadrisphaera setariae</name>
    <dbReference type="NCBI Taxonomy" id="2593304"/>
    <lineage>
        <taxon>Bacteria</taxon>
        <taxon>Bacillati</taxon>
        <taxon>Actinomycetota</taxon>
        <taxon>Actinomycetes</taxon>
        <taxon>Kineosporiales</taxon>
        <taxon>Kineosporiaceae</taxon>
        <taxon>Quadrisphaera</taxon>
    </lineage>
</organism>
<dbReference type="InterPro" id="IPR040841">
    <property type="entry name" value="Luciferase_dom"/>
</dbReference>